<evidence type="ECO:0000256" key="9">
    <source>
        <dbReference type="RuleBase" id="RU363066"/>
    </source>
</evidence>
<evidence type="ECO:0000256" key="3">
    <source>
        <dbReference type="ARBA" id="ARBA00012054"/>
    </source>
</evidence>
<comment type="pathway">
    <text evidence="1">Carbohydrate acid metabolism.</text>
</comment>
<dbReference type="Proteomes" id="UP001596501">
    <property type="component" value="Unassembled WGS sequence"/>
</dbReference>
<reference evidence="11" key="1">
    <citation type="journal article" date="2019" name="Int. J. Syst. Evol. Microbiol.">
        <title>The Global Catalogue of Microorganisms (GCM) 10K type strain sequencing project: providing services to taxonomists for standard genome sequencing and annotation.</title>
        <authorList>
            <consortium name="The Broad Institute Genomics Platform"/>
            <consortium name="The Broad Institute Genome Sequencing Center for Infectious Disease"/>
            <person name="Wu L."/>
            <person name="Ma J."/>
        </authorList>
    </citation>
    <scope>NUCLEOTIDE SEQUENCE [LARGE SCALE GENOMIC DNA]</scope>
    <source>
        <strain evidence="11">CGMCC 1.12371</strain>
    </source>
</reference>
<comment type="catalytic activity">
    <reaction evidence="8 9">
        <text>D-gluconate + ATP = 6-phospho-D-gluconate + ADP + H(+)</text>
        <dbReference type="Rhea" id="RHEA:19433"/>
        <dbReference type="ChEBI" id="CHEBI:15378"/>
        <dbReference type="ChEBI" id="CHEBI:18391"/>
        <dbReference type="ChEBI" id="CHEBI:30616"/>
        <dbReference type="ChEBI" id="CHEBI:58759"/>
        <dbReference type="ChEBI" id="CHEBI:456216"/>
        <dbReference type="EC" id="2.7.1.12"/>
    </reaction>
</comment>
<comment type="similarity">
    <text evidence="2 9">Belongs to the gluconokinase GntK/GntV family.</text>
</comment>
<dbReference type="Pfam" id="PF13671">
    <property type="entry name" value="AAA_33"/>
    <property type="match status" value="1"/>
</dbReference>
<evidence type="ECO:0000256" key="5">
    <source>
        <dbReference type="ARBA" id="ARBA00022741"/>
    </source>
</evidence>
<keyword evidence="11" id="KW-1185">Reference proteome</keyword>
<sequence>MNESPVSVFLVVMGVAGCGKSSLGAALAQACGVPLIEGDDHHSGTSREKMRLGVALTDADRAGWLRTLAELLQAHQQGAVLTCSALKRAYRDQLRAACPGLRFVFLDIDREEAGQRVAARAGTHFFSSSLVDSQFATLEPPVGEPGVLRLDARLPLNQLCAQTVAWLPHKELAP</sequence>
<dbReference type="PANTHER" id="PTHR43442:SF3">
    <property type="entry name" value="GLUCONOKINASE-RELATED"/>
    <property type="match status" value="1"/>
</dbReference>
<keyword evidence="7 9" id="KW-0067">ATP-binding</keyword>
<dbReference type="PANTHER" id="PTHR43442">
    <property type="entry name" value="GLUCONOKINASE-RELATED"/>
    <property type="match status" value="1"/>
</dbReference>
<proteinExistence type="inferred from homology"/>
<keyword evidence="5 9" id="KW-0547">Nucleotide-binding</keyword>
<keyword evidence="6 9" id="KW-0418">Kinase</keyword>
<dbReference type="InterPro" id="IPR027417">
    <property type="entry name" value="P-loop_NTPase"/>
</dbReference>
<dbReference type="CDD" id="cd02021">
    <property type="entry name" value="GntK"/>
    <property type="match status" value="1"/>
</dbReference>
<dbReference type="NCBIfam" id="TIGR01313">
    <property type="entry name" value="therm_gnt_kin"/>
    <property type="match status" value="1"/>
</dbReference>
<keyword evidence="4 9" id="KW-0808">Transferase</keyword>
<dbReference type="RefSeq" id="WP_382220832.1">
    <property type="nucleotide sequence ID" value="NZ_JBHTCA010000003.1"/>
</dbReference>
<dbReference type="EC" id="2.7.1.12" evidence="3 9"/>
<organism evidence="10 11">
    <name type="scientific">Hydrogenophaga atypica</name>
    <dbReference type="NCBI Taxonomy" id="249409"/>
    <lineage>
        <taxon>Bacteria</taxon>
        <taxon>Pseudomonadati</taxon>
        <taxon>Pseudomonadota</taxon>
        <taxon>Betaproteobacteria</taxon>
        <taxon>Burkholderiales</taxon>
        <taxon>Comamonadaceae</taxon>
        <taxon>Hydrogenophaga</taxon>
    </lineage>
</organism>
<evidence type="ECO:0000313" key="10">
    <source>
        <dbReference type="EMBL" id="MFC7408493.1"/>
    </source>
</evidence>
<evidence type="ECO:0000256" key="8">
    <source>
        <dbReference type="ARBA" id="ARBA00048090"/>
    </source>
</evidence>
<dbReference type="InterPro" id="IPR006001">
    <property type="entry name" value="Therm_gnt_kin"/>
</dbReference>
<evidence type="ECO:0000256" key="7">
    <source>
        <dbReference type="ARBA" id="ARBA00022840"/>
    </source>
</evidence>
<dbReference type="Gene3D" id="3.40.50.300">
    <property type="entry name" value="P-loop containing nucleotide triphosphate hydrolases"/>
    <property type="match status" value="1"/>
</dbReference>
<evidence type="ECO:0000313" key="11">
    <source>
        <dbReference type="Proteomes" id="UP001596501"/>
    </source>
</evidence>
<protein>
    <recommendedName>
        <fullName evidence="3 9">Gluconokinase</fullName>
        <ecNumber evidence="3 9">2.7.1.12</ecNumber>
    </recommendedName>
</protein>
<evidence type="ECO:0000256" key="2">
    <source>
        <dbReference type="ARBA" id="ARBA00008420"/>
    </source>
</evidence>
<comment type="caution">
    <text evidence="10">The sequence shown here is derived from an EMBL/GenBank/DDBJ whole genome shotgun (WGS) entry which is preliminary data.</text>
</comment>
<evidence type="ECO:0000256" key="4">
    <source>
        <dbReference type="ARBA" id="ARBA00022679"/>
    </source>
</evidence>
<dbReference type="SUPFAM" id="SSF52540">
    <property type="entry name" value="P-loop containing nucleoside triphosphate hydrolases"/>
    <property type="match status" value="1"/>
</dbReference>
<accession>A0ABW2QIZ1</accession>
<evidence type="ECO:0000256" key="6">
    <source>
        <dbReference type="ARBA" id="ARBA00022777"/>
    </source>
</evidence>
<gene>
    <name evidence="10" type="ORF">ACFQPB_06435</name>
</gene>
<evidence type="ECO:0000256" key="1">
    <source>
        <dbReference type="ARBA" id="ARBA00004761"/>
    </source>
</evidence>
<name>A0ABW2QIZ1_9BURK</name>
<dbReference type="EMBL" id="JBHTCA010000003">
    <property type="protein sequence ID" value="MFC7408493.1"/>
    <property type="molecule type" value="Genomic_DNA"/>
</dbReference>